<name>A0A444L9R9_METS7</name>
<dbReference type="PANTHER" id="PTHR30572:SF4">
    <property type="entry name" value="ABC TRANSPORTER PERMEASE YTRF"/>
    <property type="match status" value="1"/>
</dbReference>
<feature type="domain" description="MacB-like periplasmic core" evidence="9">
    <location>
        <begin position="22"/>
        <end position="237"/>
    </location>
</feature>
<organism evidence="10 11">
    <name type="scientific">Methanosuratincola subterraneus</name>
    <dbReference type="NCBI Taxonomy" id="2593994"/>
    <lineage>
        <taxon>Archaea</taxon>
        <taxon>Thermoproteota</taxon>
        <taxon>Methanosuratincolia</taxon>
        <taxon>Candidatus Methanomethylicales</taxon>
        <taxon>Candidatus Methanomethylicaceae</taxon>
        <taxon>Candidatus Methanosuratincola (ex Vanwonterghem et al. 2016)</taxon>
    </lineage>
</organism>
<feature type="transmembrane region" description="Helical" evidence="7">
    <location>
        <begin position="21"/>
        <end position="39"/>
    </location>
</feature>
<evidence type="ECO:0000256" key="4">
    <source>
        <dbReference type="ARBA" id="ARBA00022989"/>
    </source>
</evidence>
<evidence type="ECO:0000313" key="10">
    <source>
        <dbReference type="EMBL" id="RWX74304.1"/>
    </source>
</evidence>
<accession>A0A444L9R9</accession>
<dbReference type="Pfam" id="PF02687">
    <property type="entry name" value="FtsX"/>
    <property type="match status" value="1"/>
</dbReference>
<comment type="caution">
    <text evidence="10">The sequence shown here is derived from an EMBL/GenBank/DDBJ whole genome shotgun (WGS) entry which is preliminary data.</text>
</comment>
<dbReference type="InterPro" id="IPR003838">
    <property type="entry name" value="ABC3_permease_C"/>
</dbReference>
<keyword evidence="4 7" id="KW-1133">Transmembrane helix</keyword>
<evidence type="ECO:0000256" key="6">
    <source>
        <dbReference type="ARBA" id="ARBA00038076"/>
    </source>
</evidence>
<dbReference type="PANTHER" id="PTHR30572">
    <property type="entry name" value="MEMBRANE COMPONENT OF TRANSPORTER-RELATED"/>
    <property type="match status" value="1"/>
</dbReference>
<evidence type="ECO:0000256" key="2">
    <source>
        <dbReference type="ARBA" id="ARBA00022475"/>
    </source>
</evidence>
<comment type="subcellular location">
    <subcellularLocation>
        <location evidence="1">Cell membrane</location>
        <topology evidence="1">Multi-pass membrane protein</topology>
    </subcellularLocation>
</comment>
<protein>
    <recommendedName>
        <fullName evidence="12">ABC transporter permease</fullName>
    </recommendedName>
</protein>
<dbReference type="AlphaFoldDB" id="A0A444L9R9"/>
<evidence type="ECO:0000259" key="9">
    <source>
        <dbReference type="Pfam" id="PF12704"/>
    </source>
</evidence>
<dbReference type="InterPro" id="IPR025857">
    <property type="entry name" value="MacB_PCD"/>
</dbReference>
<dbReference type="InterPro" id="IPR050250">
    <property type="entry name" value="Macrolide_Exporter_MacB"/>
</dbReference>
<feature type="transmembrane region" description="Helical" evidence="7">
    <location>
        <begin position="370"/>
        <end position="388"/>
    </location>
</feature>
<dbReference type="Pfam" id="PF12704">
    <property type="entry name" value="MacB_PCD"/>
    <property type="match status" value="1"/>
</dbReference>
<evidence type="ECO:0000256" key="7">
    <source>
        <dbReference type="SAM" id="Phobius"/>
    </source>
</evidence>
<dbReference type="GO" id="GO:0022857">
    <property type="term" value="F:transmembrane transporter activity"/>
    <property type="evidence" value="ECO:0007669"/>
    <property type="project" value="TreeGrafter"/>
</dbReference>
<comment type="similarity">
    <text evidence="6">Belongs to the ABC-4 integral membrane protein family.</text>
</comment>
<proteinExistence type="inferred from homology"/>
<feature type="transmembrane region" description="Helical" evidence="7">
    <location>
        <begin position="264"/>
        <end position="290"/>
    </location>
</feature>
<keyword evidence="2" id="KW-1003">Cell membrane</keyword>
<evidence type="ECO:0000313" key="11">
    <source>
        <dbReference type="Proteomes" id="UP000288215"/>
    </source>
</evidence>
<dbReference type="Proteomes" id="UP000288215">
    <property type="component" value="Unassembled WGS sequence"/>
</dbReference>
<dbReference type="EMBL" id="RXGA01000001">
    <property type="protein sequence ID" value="RWX74304.1"/>
    <property type="molecule type" value="Genomic_DNA"/>
</dbReference>
<evidence type="ECO:0000259" key="8">
    <source>
        <dbReference type="Pfam" id="PF02687"/>
    </source>
</evidence>
<reference evidence="10 11" key="1">
    <citation type="submission" date="2018-12" db="EMBL/GenBank/DDBJ databases">
        <title>The complete genome of the methanogenic archaea of the candidate phylum Verstraetearchaeota, obtained from the metagenome of underground thermal water.</title>
        <authorList>
            <person name="Kadnikov V.V."/>
            <person name="Mardanov A.V."/>
            <person name="Beletsky A.V."/>
            <person name="Karnachuk O.V."/>
            <person name="Ravin N.V."/>
        </authorList>
    </citation>
    <scope>NUCLEOTIDE SEQUENCE [LARGE SCALE GENOMIC DNA]</scope>
    <source>
        <strain evidence="10">Ch88</strain>
    </source>
</reference>
<evidence type="ECO:0008006" key="12">
    <source>
        <dbReference type="Google" id="ProtNLM"/>
    </source>
</evidence>
<feature type="domain" description="ABC3 transporter permease C-terminal" evidence="8">
    <location>
        <begin position="268"/>
        <end position="398"/>
    </location>
</feature>
<dbReference type="GO" id="GO:0005886">
    <property type="term" value="C:plasma membrane"/>
    <property type="evidence" value="ECO:0007669"/>
    <property type="project" value="UniProtKB-SubCell"/>
</dbReference>
<gene>
    <name evidence="10" type="ORF">Metus_0329</name>
</gene>
<keyword evidence="3 7" id="KW-0812">Transmembrane</keyword>
<sequence>MKSSDILKWGLRGIRQRKLRAALTILGIMVGTAAVIALVSQTEGIQSSIIDQVNKLGPNTISIRPASGAVVLTQTDVNKILQIPGVEYVVPVVTAPVRVYGGGTSRLFTLVGVDSAEFEILISDVKYAEGRLYQPLSYSEVTVGSSVRQPQDLTYPMVAVGQSATVEIGLVNPVRKTVQVVGVLEPYGTSALVSVDDSLFMSLKGAMALTGRSSYNALFVKTVDVDSVDYVVENVKAIYGTRLSILTVKQITQIVSTITGQLTVLLGAIAAISLFVAGLGIMNIMFVSVIERTREIGVLKALGFTNNDVLLIFLSEATVMGVIGGVLGILVGSGISYVIPILLSAGISRTAGSFGSAQSFSYTPIIRPDIAALVLLFAIAVALLAGFYPARRASKMDPVVALRHD</sequence>
<keyword evidence="5 7" id="KW-0472">Membrane</keyword>
<evidence type="ECO:0000256" key="1">
    <source>
        <dbReference type="ARBA" id="ARBA00004651"/>
    </source>
</evidence>
<feature type="transmembrane region" description="Helical" evidence="7">
    <location>
        <begin position="310"/>
        <end position="339"/>
    </location>
</feature>
<evidence type="ECO:0000256" key="3">
    <source>
        <dbReference type="ARBA" id="ARBA00022692"/>
    </source>
</evidence>
<evidence type="ECO:0000256" key="5">
    <source>
        <dbReference type="ARBA" id="ARBA00023136"/>
    </source>
</evidence>